<feature type="non-terminal residue" evidence="3">
    <location>
        <position position="249"/>
    </location>
</feature>
<proteinExistence type="predicted"/>
<organism evidence="3 4">
    <name type="scientific">Larinioides sclopetarius</name>
    <dbReference type="NCBI Taxonomy" id="280406"/>
    <lineage>
        <taxon>Eukaryota</taxon>
        <taxon>Metazoa</taxon>
        <taxon>Ecdysozoa</taxon>
        <taxon>Arthropoda</taxon>
        <taxon>Chelicerata</taxon>
        <taxon>Arachnida</taxon>
        <taxon>Araneae</taxon>
        <taxon>Araneomorphae</taxon>
        <taxon>Entelegynae</taxon>
        <taxon>Araneoidea</taxon>
        <taxon>Araneidae</taxon>
        <taxon>Larinioides</taxon>
    </lineage>
</organism>
<dbReference type="PROSITE" id="PS50994">
    <property type="entry name" value="INTEGRASE"/>
    <property type="match status" value="1"/>
</dbReference>
<dbReference type="GO" id="GO:0003676">
    <property type="term" value="F:nucleic acid binding"/>
    <property type="evidence" value="ECO:0007669"/>
    <property type="project" value="InterPro"/>
</dbReference>
<dbReference type="SUPFAM" id="SSF53098">
    <property type="entry name" value="Ribonuclease H-like"/>
    <property type="match status" value="1"/>
</dbReference>
<dbReference type="InterPro" id="IPR036397">
    <property type="entry name" value="RNaseH_sf"/>
</dbReference>
<evidence type="ECO:0000313" key="3">
    <source>
        <dbReference type="EMBL" id="CAL1266851.1"/>
    </source>
</evidence>
<evidence type="ECO:0000259" key="2">
    <source>
        <dbReference type="PROSITE" id="PS50994"/>
    </source>
</evidence>
<feature type="domain" description="Integrase catalytic" evidence="2">
    <location>
        <begin position="32"/>
        <end position="189"/>
    </location>
</feature>
<dbReference type="Gene3D" id="3.30.420.10">
    <property type="entry name" value="Ribonuclease H-like superfamily/Ribonuclease H"/>
    <property type="match status" value="1"/>
</dbReference>
<dbReference type="FunFam" id="3.30.420.10:FF:000032">
    <property type="entry name" value="Retrovirus-related Pol polyprotein from transposon 297-like Protein"/>
    <property type="match status" value="1"/>
</dbReference>
<sequence>MYADVKNFCENCSNCLQNKPKRKTITHSIPKHHLAPGEFLAIDIVGKLPRSIDNHNYILTIVDHYSRYLEAIPLNNTTSHTIIKHLNHYFSRFGIPKFILSDNATYFKADEIVEFYKALKIEHRKSSIYYPKSNGLLERTHRILKESVTSISQKVLDWSNSLLFFKLHYNNSKHAVTQYTPAELFFGRKVNIPIESYDNPKYVEDFSEYLNKVQKQLKEFKDNVKINEETYFKKHDKYIKGSKREKLQL</sequence>
<dbReference type="AlphaFoldDB" id="A0AAV1Z5R1"/>
<dbReference type="InterPro" id="IPR050951">
    <property type="entry name" value="Retrovirus_Pol_polyprotein"/>
</dbReference>
<accession>A0AAV1Z5R1</accession>
<dbReference type="PANTHER" id="PTHR37984">
    <property type="entry name" value="PROTEIN CBG26694"/>
    <property type="match status" value="1"/>
</dbReference>
<evidence type="ECO:0000313" key="4">
    <source>
        <dbReference type="Proteomes" id="UP001497382"/>
    </source>
</evidence>
<feature type="coiled-coil region" evidence="1">
    <location>
        <begin position="203"/>
        <end position="230"/>
    </location>
</feature>
<dbReference type="GO" id="GO:0015074">
    <property type="term" value="P:DNA integration"/>
    <property type="evidence" value="ECO:0007669"/>
    <property type="project" value="InterPro"/>
</dbReference>
<dbReference type="InterPro" id="IPR012337">
    <property type="entry name" value="RNaseH-like_sf"/>
</dbReference>
<dbReference type="Pfam" id="PF00665">
    <property type="entry name" value="rve"/>
    <property type="match status" value="1"/>
</dbReference>
<reference evidence="3 4" key="1">
    <citation type="submission" date="2024-04" db="EMBL/GenBank/DDBJ databases">
        <authorList>
            <person name="Rising A."/>
            <person name="Reimegard J."/>
            <person name="Sonavane S."/>
            <person name="Akerstrom W."/>
            <person name="Nylinder S."/>
            <person name="Hedman E."/>
            <person name="Kallberg Y."/>
        </authorList>
    </citation>
    <scope>NUCLEOTIDE SEQUENCE [LARGE SCALE GENOMIC DNA]</scope>
</reference>
<name>A0AAV1Z5R1_9ARAC</name>
<dbReference type="InterPro" id="IPR001584">
    <property type="entry name" value="Integrase_cat-core"/>
</dbReference>
<gene>
    <name evidence="3" type="ORF">LARSCL_LOCUS3319</name>
</gene>
<protein>
    <recommendedName>
        <fullName evidence="2">Integrase catalytic domain-containing protein</fullName>
    </recommendedName>
</protein>
<dbReference type="Proteomes" id="UP001497382">
    <property type="component" value="Unassembled WGS sequence"/>
</dbReference>
<dbReference type="EMBL" id="CAXIEN010000025">
    <property type="protein sequence ID" value="CAL1266851.1"/>
    <property type="molecule type" value="Genomic_DNA"/>
</dbReference>
<comment type="caution">
    <text evidence="3">The sequence shown here is derived from an EMBL/GenBank/DDBJ whole genome shotgun (WGS) entry which is preliminary data.</text>
</comment>
<evidence type="ECO:0000256" key="1">
    <source>
        <dbReference type="SAM" id="Coils"/>
    </source>
</evidence>
<keyword evidence="1" id="KW-0175">Coiled coil</keyword>
<keyword evidence="4" id="KW-1185">Reference proteome</keyword>
<dbReference type="PANTHER" id="PTHR37984:SF15">
    <property type="entry name" value="INTEGRASE CATALYTIC DOMAIN-CONTAINING PROTEIN"/>
    <property type="match status" value="1"/>
</dbReference>